<dbReference type="InterPro" id="IPR032675">
    <property type="entry name" value="LRR_dom_sf"/>
</dbReference>
<feature type="transmembrane region" description="Helical" evidence="4">
    <location>
        <begin position="449"/>
        <end position="474"/>
    </location>
</feature>
<evidence type="ECO:0000256" key="3">
    <source>
        <dbReference type="SAM" id="MobiDB-lite"/>
    </source>
</evidence>
<feature type="region of interest" description="Disordered" evidence="3">
    <location>
        <begin position="568"/>
        <end position="593"/>
    </location>
</feature>
<dbReference type="InterPro" id="IPR026906">
    <property type="entry name" value="LRR_5"/>
</dbReference>
<sequence length="593" mass="68330">MRQSGAAEISVNGEPQTIPSHWKNPVPDENNDYKRHQYSFFCDPESTIYYDENICDLLETDSIDENYKLNISNKAQEFLPENIFDGFDKIKELYIQENNLDYITPGVFNKLLNLTWLDLSDNNLAFLLKNTFYGLESLKTLNLSKNDLQMFDINAFGDLKNLETLLLDENNIDILSSDILSGLESLEKLSLASNELENLQDDTFSNSKRLTELDISKNHIESLPNNIFHGLNDLTKINMSSNNLMNLDDPFKGLINLRYLDMSFNKLKTLSVDIFSDNKNLWQLNFSSNKLIRIEPALFDSAKELFSIDFSNNSLTTIPADSLTQHDYLRYVYFQHNNITKVERGAFTKLQLTVLNIEYNYIHKHDIESIRLHTWANYTLFGHQYPLKLKNENLSSDLYDDDVDNCWSIALNHIVFHTLPFFGFVCQCIVVVSSIQVLYGIVFKKPSYLSLWLFITKVIISYYFVMGIVAVFGIAHVNCHHRDLTPLFLCGIAFYGSFIYAILVVHGYRKELRKENENLANWNNNISPEDRIFNHQGGVIVNDDPDRIFYRIQAPPSYEQHMATISAENVNSNSQHETESTSTSATDLTQPQS</sequence>
<dbReference type="FunFam" id="3.80.10.10:FF:001164">
    <property type="entry name" value="GH01279p"/>
    <property type="match status" value="1"/>
</dbReference>
<dbReference type="AlphaFoldDB" id="A0A834XZ37"/>
<feature type="region of interest" description="Disordered" evidence="3">
    <location>
        <begin position="1"/>
        <end position="26"/>
    </location>
</feature>
<accession>A0A834XZ37</accession>
<evidence type="ECO:0000256" key="2">
    <source>
        <dbReference type="ARBA" id="ARBA00022737"/>
    </source>
</evidence>
<dbReference type="Proteomes" id="UP000639338">
    <property type="component" value="Unassembled WGS sequence"/>
</dbReference>
<dbReference type="Gene3D" id="3.80.10.10">
    <property type="entry name" value="Ribonuclease Inhibitor"/>
    <property type="match status" value="2"/>
</dbReference>
<keyword evidence="4" id="KW-0472">Membrane</keyword>
<proteinExistence type="predicted"/>
<comment type="caution">
    <text evidence="5">The sequence shown here is derived from an EMBL/GenBank/DDBJ whole genome shotgun (WGS) entry which is preliminary data.</text>
</comment>
<reference evidence="5 6" key="1">
    <citation type="submission" date="2020-08" db="EMBL/GenBank/DDBJ databases">
        <title>Aphidius gifuensis genome sequencing and assembly.</title>
        <authorList>
            <person name="Du Z."/>
        </authorList>
    </citation>
    <scope>NUCLEOTIDE SEQUENCE [LARGE SCALE GENOMIC DNA]</scope>
    <source>
        <strain evidence="5">YNYX2018</strain>
        <tissue evidence="5">Adults</tissue>
    </source>
</reference>
<evidence type="ECO:0000313" key="6">
    <source>
        <dbReference type="Proteomes" id="UP000639338"/>
    </source>
</evidence>
<keyword evidence="6" id="KW-1185">Reference proteome</keyword>
<organism evidence="5 6">
    <name type="scientific">Aphidius gifuensis</name>
    <name type="common">Parasitoid wasp</name>
    <dbReference type="NCBI Taxonomy" id="684658"/>
    <lineage>
        <taxon>Eukaryota</taxon>
        <taxon>Metazoa</taxon>
        <taxon>Ecdysozoa</taxon>
        <taxon>Arthropoda</taxon>
        <taxon>Hexapoda</taxon>
        <taxon>Insecta</taxon>
        <taxon>Pterygota</taxon>
        <taxon>Neoptera</taxon>
        <taxon>Endopterygota</taxon>
        <taxon>Hymenoptera</taxon>
        <taxon>Apocrita</taxon>
        <taxon>Ichneumonoidea</taxon>
        <taxon>Braconidae</taxon>
        <taxon>Aphidiinae</taxon>
        <taxon>Aphidius</taxon>
    </lineage>
</organism>
<keyword evidence="1" id="KW-0433">Leucine-rich repeat</keyword>
<dbReference type="SMART" id="SM00369">
    <property type="entry name" value="LRR_TYP"/>
    <property type="match status" value="11"/>
</dbReference>
<dbReference type="Pfam" id="PF13306">
    <property type="entry name" value="LRR_5"/>
    <property type="match status" value="1"/>
</dbReference>
<feature type="transmembrane region" description="Helical" evidence="4">
    <location>
        <begin position="421"/>
        <end position="442"/>
    </location>
</feature>
<feature type="transmembrane region" description="Helical" evidence="4">
    <location>
        <begin position="486"/>
        <end position="505"/>
    </location>
</feature>
<dbReference type="InterPro" id="IPR050333">
    <property type="entry name" value="SLRP"/>
</dbReference>
<dbReference type="SUPFAM" id="SSF52058">
    <property type="entry name" value="L domain-like"/>
    <property type="match status" value="1"/>
</dbReference>
<protein>
    <submittedName>
        <fullName evidence="5">Uncharacterized protein</fullName>
    </submittedName>
</protein>
<dbReference type="PROSITE" id="PS51450">
    <property type="entry name" value="LRR"/>
    <property type="match status" value="3"/>
</dbReference>
<dbReference type="InterPro" id="IPR001611">
    <property type="entry name" value="Leu-rich_rpt"/>
</dbReference>
<dbReference type="Pfam" id="PF13855">
    <property type="entry name" value="LRR_8"/>
    <property type="match status" value="2"/>
</dbReference>
<dbReference type="EMBL" id="JACMRX010000002">
    <property type="protein sequence ID" value="KAF7995516.1"/>
    <property type="molecule type" value="Genomic_DNA"/>
</dbReference>
<dbReference type="PANTHER" id="PTHR45712:SF22">
    <property type="entry name" value="INSULIN-LIKE GROWTH FACTOR-BINDING PROTEIN COMPLEX ACID LABILE SUBUNIT"/>
    <property type="match status" value="1"/>
</dbReference>
<dbReference type="OrthoDB" id="3996471at2759"/>
<gene>
    <name evidence="5" type="ORF">HCN44_006623</name>
</gene>
<name>A0A834XZ37_APHGI</name>
<keyword evidence="4" id="KW-1133">Transmembrane helix</keyword>
<dbReference type="InterPro" id="IPR003591">
    <property type="entry name" value="Leu-rich_rpt_typical-subtyp"/>
</dbReference>
<dbReference type="PANTHER" id="PTHR45712">
    <property type="entry name" value="AGAP008170-PA"/>
    <property type="match status" value="1"/>
</dbReference>
<evidence type="ECO:0000256" key="1">
    <source>
        <dbReference type="ARBA" id="ARBA00022614"/>
    </source>
</evidence>
<keyword evidence="4" id="KW-0812">Transmembrane</keyword>
<evidence type="ECO:0000313" key="5">
    <source>
        <dbReference type="EMBL" id="KAF7995516.1"/>
    </source>
</evidence>
<evidence type="ECO:0000256" key="4">
    <source>
        <dbReference type="SAM" id="Phobius"/>
    </source>
</evidence>
<keyword evidence="2" id="KW-0677">Repeat</keyword>